<name>A0A845A5L1_9SPHN</name>
<sequence length="161" mass="17846">MEKNPLDQQEQIRNIEHKKNKQAGNPSFPTVLLRPFTQKARFYELEGEQQMTTVFLGLLFITSGLAATAVIAHSLYNSVLAARALYQELAFIEAIDSFAAQQATPTEKVQSTSTDYRTADWASPAADTTRHQQHSATAAGPVIYRPIIFRKEQPPHCSAAA</sequence>
<evidence type="ECO:0000313" key="4">
    <source>
        <dbReference type="Proteomes" id="UP000460561"/>
    </source>
</evidence>
<feature type="compositionally biased region" description="Polar residues" evidence="1">
    <location>
        <begin position="103"/>
        <end position="116"/>
    </location>
</feature>
<evidence type="ECO:0000313" key="3">
    <source>
        <dbReference type="EMBL" id="MXP24619.1"/>
    </source>
</evidence>
<keyword evidence="4" id="KW-1185">Reference proteome</keyword>
<evidence type="ECO:0000256" key="1">
    <source>
        <dbReference type="SAM" id="MobiDB-lite"/>
    </source>
</evidence>
<feature type="region of interest" description="Disordered" evidence="1">
    <location>
        <begin position="103"/>
        <end position="137"/>
    </location>
</feature>
<protein>
    <submittedName>
        <fullName evidence="3">Uncharacterized protein</fullName>
    </submittedName>
</protein>
<dbReference type="AlphaFoldDB" id="A0A845A5L1"/>
<reference evidence="3 4" key="1">
    <citation type="submission" date="2019-12" db="EMBL/GenBank/DDBJ databases">
        <title>Genomic-based taxomic classification of the family Erythrobacteraceae.</title>
        <authorList>
            <person name="Xu L."/>
        </authorList>
    </citation>
    <scope>NUCLEOTIDE SEQUENCE [LARGE SCALE GENOMIC DNA]</scope>
    <source>
        <strain evidence="3 4">DSM 18604</strain>
    </source>
</reference>
<proteinExistence type="predicted"/>
<keyword evidence="2" id="KW-0472">Membrane</keyword>
<organism evidence="3 4">
    <name type="scientific">Altericroceibacterium indicum</name>
    <dbReference type="NCBI Taxonomy" id="374177"/>
    <lineage>
        <taxon>Bacteria</taxon>
        <taxon>Pseudomonadati</taxon>
        <taxon>Pseudomonadota</taxon>
        <taxon>Alphaproteobacteria</taxon>
        <taxon>Sphingomonadales</taxon>
        <taxon>Erythrobacteraceae</taxon>
        <taxon>Altericroceibacterium</taxon>
    </lineage>
</organism>
<feature type="transmembrane region" description="Helical" evidence="2">
    <location>
        <begin position="54"/>
        <end position="76"/>
    </location>
</feature>
<dbReference type="RefSeq" id="WP_160737838.1">
    <property type="nucleotide sequence ID" value="NZ_WTYQ01000001.1"/>
</dbReference>
<gene>
    <name evidence="3" type="ORF">GRI39_00975</name>
</gene>
<comment type="caution">
    <text evidence="3">The sequence shown here is derived from an EMBL/GenBank/DDBJ whole genome shotgun (WGS) entry which is preliminary data.</text>
</comment>
<dbReference type="Proteomes" id="UP000460561">
    <property type="component" value="Unassembled WGS sequence"/>
</dbReference>
<evidence type="ECO:0000256" key="2">
    <source>
        <dbReference type="SAM" id="Phobius"/>
    </source>
</evidence>
<accession>A0A845A5L1</accession>
<keyword evidence="2" id="KW-1133">Transmembrane helix</keyword>
<keyword evidence="2" id="KW-0812">Transmembrane</keyword>
<dbReference type="EMBL" id="WTYQ01000001">
    <property type="protein sequence ID" value="MXP24619.1"/>
    <property type="molecule type" value="Genomic_DNA"/>
</dbReference>